<proteinExistence type="predicted"/>
<organism evidence="1 2">
    <name type="scientific">Prunus persica</name>
    <name type="common">Peach</name>
    <name type="synonym">Amygdalus persica</name>
    <dbReference type="NCBI Taxonomy" id="3760"/>
    <lineage>
        <taxon>Eukaryota</taxon>
        <taxon>Viridiplantae</taxon>
        <taxon>Streptophyta</taxon>
        <taxon>Embryophyta</taxon>
        <taxon>Tracheophyta</taxon>
        <taxon>Spermatophyta</taxon>
        <taxon>Magnoliopsida</taxon>
        <taxon>eudicotyledons</taxon>
        <taxon>Gunneridae</taxon>
        <taxon>Pentapetalae</taxon>
        <taxon>rosids</taxon>
        <taxon>fabids</taxon>
        <taxon>Rosales</taxon>
        <taxon>Rosaceae</taxon>
        <taxon>Amygdaloideae</taxon>
        <taxon>Amygdaleae</taxon>
        <taxon>Prunus</taxon>
    </lineage>
</organism>
<evidence type="ECO:0000313" key="2">
    <source>
        <dbReference type="Proteomes" id="UP000006882"/>
    </source>
</evidence>
<evidence type="ECO:0000313" key="1">
    <source>
        <dbReference type="EMBL" id="ONI21032.1"/>
    </source>
</evidence>
<reference evidence="1 2" key="1">
    <citation type="journal article" date="2013" name="Nat. Genet.">
        <title>The high-quality draft genome of peach (Prunus persica) identifies unique patterns of genetic diversity, domestication and genome evolution.</title>
        <authorList>
            <consortium name="International Peach Genome Initiative"/>
            <person name="Verde I."/>
            <person name="Abbott A.G."/>
            <person name="Scalabrin S."/>
            <person name="Jung S."/>
            <person name="Shu S."/>
            <person name="Marroni F."/>
            <person name="Zhebentyayeva T."/>
            <person name="Dettori M.T."/>
            <person name="Grimwood J."/>
            <person name="Cattonaro F."/>
            <person name="Zuccolo A."/>
            <person name="Rossini L."/>
            <person name="Jenkins J."/>
            <person name="Vendramin E."/>
            <person name="Meisel L.A."/>
            <person name="Decroocq V."/>
            <person name="Sosinski B."/>
            <person name="Prochnik S."/>
            <person name="Mitros T."/>
            <person name="Policriti A."/>
            <person name="Cipriani G."/>
            <person name="Dondini L."/>
            <person name="Ficklin S."/>
            <person name="Goodstein D.M."/>
            <person name="Xuan P."/>
            <person name="Del Fabbro C."/>
            <person name="Aramini V."/>
            <person name="Copetti D."/>
            <person name="Gonzalez S."/>
            <person name="Horner D.S."/>
            <person name="Falchi R."/>
            <person name="Lucas S."/>
            <person name="Mica E."/>
            <person name="Maldonado J."/>
            <person name="Lazzari B."/>
            <person name="Bielenberg D."/>
            <person name="Pirona R."/>
            <person name="Miculan M."/>
            <person name="Barakat A."/>
            <person name="Testolin R."/>
            <person name="Stella A."/>
            <person name="Tartarini S."/>
            <person name="Tonutti P."/>
            <person name="Arus P."/>
            <person name="Orellana A."/>
            <person name="Wells C."/>
            <person name="Main D."/>
            <person name="Vizzotto G."/>
            <person name="Silva H."/>
            <person name="Salamini F."/>
            <person name="Schmutz J."/>
            <person name="Morgante M."/>
            <person name="Rokhsar D.S."/>
        </authorList>
    </citation>
    <scope>NUCLEOTIDE SEQUENCE [LARGE SCALE GENOMIC DNA]</scope>
    <source>
        <strain evidence="2">cv. Nemared</strain>
    </source>
</reference>
<dbReference type="EMBL" id="CM007652">
    <property type="protein sequence ID" value="ONI21032.1"/>
    <property type="molecule type" value="Genomic_DNA"/>
</dbReference>
<keyword evidence="2" id="KW-1185">Reference proteome</keyword>
<gene>
    <name evidence="1" type="ORF">PRUPE_2G046500</name>
</gene>
<accession>A0A251QB82</accession>
<name>A0A251QB82_PRUPE</name>
<sequence>MPSHKQFSFAGLIFHVTARGEFTVVYRFLFFYKQIVANKGEGNLLQVEL</sequence>
<dbReference type="Gramene" id="ONI21032">
    <property type="protein sequence ID" value="ONI21032"/>
    <property type="gene ID" value="PRUPE_2G046500"/>
</dbReference>
<dbReference type="AlphaFoldDB" id="A0A251QB82"/>
<dbReference type="Proteomes" id="UP000006882">
    <property type="component" value="Chromosome G2"/>
</dbReference>
<protein>
    <submittedName>
        <fullName evidence="1">Uncharacterized protein</fullName>
    </submittedName>
</protein>